<dbReference type="Proteomes" id="UP000683310">
    <property type="component" value="Chromosome"/>
</dbReference>
<name>A0ABX8D054_9NOCA</name>
<keyword evidence="2" id="KW-1185">Reference proteome</keyword>
<proteinExistence type="predicted"/>
<dbReference type="EMBL" id="CP074371">
    <property type="protein sequence ID" value="QVI25064.1"/>
    <property type="molecule type" value="Genomic_DNA"/>
</dbReference>
<reference evidence="1 2" key="1">
    <citation type="submission" date="2021-04" db="EMBL/GenBank/DDBJ databases">
        <title>Nocardia tengchongensis.</title>
        <authorList>
            <person name="Zhuang k."/>
            <person name="Ran Y."/>
            <person name="Li W."/>
        </authorList>
    </citation>
    <scope>NUCLEOTIDE SEQUENCE [LARGE SCALE GENOMIC DNA]</scope>
    <source>
        <strain evidence="1 2">CFH S0057</strain>
    </source>
</reference>
<organism evidence="1 2">
    <name type="scientific">Nocardia tengchongensis</name>
    <dbReference type="NCBI Taxonomy" id="2055889"/>
    <lineage>
        <taxon>Bacteria</taxon>
        <taxon>Bacillati</taxon>
        <taxon>Actinomycetota</taxon>
        <taxon>Actinomycetes</taxon>
        <taxon>Mycobacteriales</taxon>
        <taxon>Nocardiaceae</taxon>
        <taxon>Nocardia</taxon>
    </lineage>
</organism>
<sequence length="132" mass="14546">MTNVGVRVSADLSQLTMLRALADTVALIADFRIDEVTDIRLALDEIATWLILDAAAGADLDCRFAYDNRCMMIRASTITRSADAVARTNLRWHFVMNLTDTLSAVQEPFDGSLSGFPTTIEFSWVRVTSGRG</sequence>
<evidence type="ECO:0000313" key="1">
    <source>
        <dbReference type="EMBL" id="QVI25064.1"/>
    </source>
</evidence>
<gene>
    <name evidence="1" type="ORF">KHQ06_22480</name>
</gene>
<evidence type="ECO:0000313" key="2">
    <source>
        <dbReference type="Proteomes" id="UP000683310"/>
    </source>
</evidence>
<accession>A0ABX8D054</accession>
<protein>
    <submittedName>
        <fullName evidence="1">Anti-sigma factor</fullName>
    </submittedName>
</protein>